<dbReference type="SUPFAM" id="SSF63712">
    <property type="entry name" value="Nicotinic receptor ligand binding domain-like"/>
    <property type="match status" value="1"/>
</dbReference>
<comment type="catalytic activity">
    <reaction evidence="12">
        <text>chloride(in) = chloride(out)</text>
        <dbReference type="Rhea" id="RHEA:29823"/>
        <dbReference type="ChEBI" id="CHEBI:17996"/>
    </reaction>
</comment>
<evidence type="ECO:0000256" key="5">
    <source>
        <dbReference type="ARBA" id="ARBA00022729"/>
    </source>
</evidence>
<evidence type="ECO:0000256" key="7">
    <source>
        <dbReference type="ARBA" id="ARBA00023065"/>
    </source>
</evidence>
<evidence type="ECO:0000256" key="4">
    <source>
        <dbReference type="ARBA" id="ARBA00022692"/>
    </source>
</evidence>
<dbReference type="PANTHER" id="PTHR18945">
    <property type="entry name" value="NEUROTRANSMITTER GATED ION CHANNEL"/>
    <property type="match status" value="1"/>
</dbReference>
<keyword evidence="17" id="KW-1185">Reference proteome</keyword>
<keyword evidence="6 13" id="KW-1133">Transmembrane helix</keyword>
<keyword evidence="2" id="KW-0813">Transport</keyword>
<evidence type="ECO:0000256" key="6">
    <source>
        <dbReference type="ARBA" id="ARBA00022989"/>
    </source>
</evidence>
<feature type="transmembrane region" description="Helical" evidence="13">
    <location>
        <begin position="225"/>
        <end position="245"/>
    </location>
</feature>
<dbReference type="InterPro" id="IPR036719">
    <property type="entry name" value="Neuro-gated_channel_TM_sf"/>
</dbReference>
<evidence type="ECO:0000256" key="13">
    <source>
        <dbReference type="SAM" id="Phobius"/>
    </source>
</evidence>
<reference evidence="16" key="1">
    <citation type="submission" date="2009-03" db="EMBL/GenBank/DDBJ databases">
        <authorList>
            <person name="Warren W."/>
            <person name="Ye L."/>
            <person name="Minx P."/>
            <person name="Worley K."/>
            <person name="Gibbs R."/>
            <person name="Wilson R.K."/>
        </authorList>
    </citation>
    <scope>NUCLEOTIDE SEQUENCE [LARGE SCALE GENOMIC DNA]</scope>
</reference>
<reference evidence="16" key="2">
    <citation type="submission" date="2025-08" db="UniProtKB">
        <authorList>
            <consortium name="Ensembl"/>
        </authorList>
    </citation>
    <scope>IDENTIFICATION</scope>
</reference>
<keyword evidence="3" id="KW-1003">Cell membrane</keyword>
<evidence type="ECO:0000256" key="1">
    <source>
        <dbReference type="ARBA" id="ARBA00004651"/>
    </source>
</evidence>
<name>A0A5F4W4H3_CALJA</name>
<keyword evidence="10" id="KW-0868">Chloride</keyword>
<dbReference type="InterPro" id="IPR038050">
    <property type="entry name" value="Neuro_actylchol_rec"/>
</dbReference>
<keyword evidence="7" id="KW-0406">Ion transport</keyword>
<keyword evidence="9" id="KW-0869">Chloride channel</keyword>
<dbReference type="InterPro" id="IPR006202">
    <property type="entry name" value="Neur_chan_lig-bd"/>
</dbReference>
<dbReference type="GO" id="GO:0004888">
    <property type="term" value="F:transmembrane signaling receptor activity"/>
    <property type="evidence" value="ECO:0007669"/>
    <property type="project" value="InterPro"/>
</dbReference>
<proteinExistence type="predicted"/>
<dbReference type="GO" id="GO:0034707">
    <property type="term" value="C:chloride channel complex"/>
    <property type="evidence" value="ECO:0007669"/>
    <property type="project" value="UniProtKB-KW"/>
</dbReference>
<evidence type="ECO:0000313" key="16">
    <source>
        <dbReference type="Ensembl" id="ENSCJAP00000072734.1"/>
    </source>
</evidence>
<accession>A0A5F4W4H3</accession>
<dbReference type="GeneTree" id="ENSGT00940000154245"/>
<sequence>YILTGFFPQDWRHSILSHKVMRMGLDIQNQSLLQFWARETYFLGETSSFKHKITVKKRVIVLYPDLSVINGLTIVSLQKCFQDLKSFPLDQQQTTLSLYSYGFTTDDILFHGFGDNNNVTWLTEISLSQFWLIEYKFITKKIIFSTGSFGFASTSFELKKMPGYFLLFKYLPCTLVTILTWLQLHGNYVANAAVHFLGVTTVLFSTTRELSLVNTLPKIRFVKGIYQFLPGLLVYVFMIALQYALCNHIFIGREPKVQKKNSEKAAWPNNRKMRLRINKMGPHEKVLNYFLKIKNGLAESYKVKHISTPRSKLYSSHAKNISYKKTGINHHSFKRNILEKHISKKQSQLLRRLSTILIQIPEMMDEMAIDRWPKIVFPLKFVYFTITYKLYWVQ</sequence>
<dbReference type="OMA" id="CNASERH"/>
<dbReference type="GO" id="GO:0005886">
    <property type="term" value="C:plasma membrane"/>
    <property type="evidence" value="ECO:0007669"/>
    <property type="project" value="UniProtKB-SubCell"/>
</dbReference>
<dbReference type="Gene3D" id="2.70.170.10">
    <property type="entry name" value="Neurotransmitter-gated ion-channel ligand-binding domain"/>
    <property type="match status" value="1"/>
</dbReference>
<evidence type="ECO:0000256" key="8">
    <source>
        <dbReference type="ARBA" id="ARBA00023136"/>
    </source>
</evidence>
<keyword evidence="5" id="KW-0732">Signal</keyword>
<dbReference type="InParanoid" id="A0A5F4W4H3"/>
<dbReference type="Gene3D" id="1.20.58.390">
    <property type="entry name" value="Neurotransmitter-gated ion-channel transmembrane domain"/>
    <property type="match status" value="1"/>
</dbReference>
<evidence type="ECO:0000256" key="10">
    <source>
        <dbReference type="ARBA" id="ARBA00023214"/>
    </source>
</evidence>
<keyword evidence="8 13" id="KW-0472">Membrane</keyword>
<protein>
    <submittedName>
        <fullName evidence="16">Uncharacterized protein</fullName>
    </submittedName>
</protein>
<dbReference type="Pfam" id="PF02932">
    <property type="entry name" value="Neur_chan_memb"/>
    <property type="match status" value="1"/>
</dbReference>
<dbReference type="InterPro" id="IPR006029">
    <property type="entry name" value="Neurotrans-gated_channel_TM"/>
</dbReference>
<dbReference type="PRINTS" id="PR00253">
    <property type="entry name" value="GABAARECEPTR"/>
</dbReference>
<organism evidence="16 17">
    <name type="scientific">Callithrix jacchus</name>
    <name type="common">White-tufted-ear marmoset</name>
    <name type="synonym">Simia Jacchus</name>
    <dbReference type="NCBI Taxonomy" id="9483"/>
    <lineage>
        <taxon>Eukaryota</taxon>
        <taxon>Metazoa</taxon>
        <taxon>Chordata</taxon>
        <taxon>Craniata</taxon>
        <taxon>Vertebrata</taxon>
        <taxon>Euteleostomi</taxon>
        <taxon>Mammalia</taxon>
        <taxon>Eutheria</taxon>
        <taxon>Euarchontoglires</taxon>
        <taxon>Primates</taxon>
        <taxon>Haplorrhini</taxon>
        <taxon>Platyrrhini</taxon>
        <taxon>Cebidae</taxon>
        <taxon>Callitrichinae</taxon>
        <taxon>Callithrix</taxon>
        <taxon>Callithrix</taxon>
    </lineage>
</organism>
<reference evidence="16" key="3">
    <citation type="submission" date="2025-09" db="UniProtKB">
        <authorList>
            <consortium name="Ensembl"/>
        </authorList>
    </citation>
    <scope>IDENTIFICATION</scope>
</reference>
<evidence type="ECO:0000256" key="9">
    <source>
        <dbReference type="ARBA" id="ARBA00023173"/>
    </source>
</evidence>
<dbReference type="STRING" id="9483.ENSCJAP00000072734"/>
<evidence type="ECO:0000259" key="14">
    <source>
        <dbReference type="Pfam" id="PF02931"/>
    </source>
</evidence>
<dbReference type="InterPro" id="IPR036734">
    <property type="entry name" value="Neur_chan_lig-bd_sf"/>
</dbReference>
<feature type="domain" description="Neurotransmitter-gated ion-channel transmembrane" evidence="15">
    <location>
        <begin position="170"/>
        <end position="388"/>
    </location>
</feature>
<keyword evidence="11" id="KW-0407">Ion channel</keyword>
<dbReference type="InterPro" id="IPR006028">
    <property type="entry name" value="GABAA/Glycine_rcpt"/>
</dbReference>
<feature type="domain" description="Neurotransmitter-gated ion-channel ligand-binding" evidence="14">
    <location>
        <begin position="6"/>
        <end position="136"/>
    </location>
</feature>
<dbReference type="Ensembl" id="ENSCJAT00000096638.2">
    <property type="protein sequence ID" value="ENSCJAP00000072734.1"/>
    <property type="gene ID" value="ENSCJAG00000058782.2"/>
</dbReference>
<dbReference type="Pfam" id="PF02931">
    <property type="entry name" value="Neur_chan_LBD"/>
    <property type="match status" value="1"/>
</dbReference>
<comment type="subcellular location">
    <subcellularLocation>
        <location evidence="1">Cell membrane</location>
        <topology evidence="1">Multi-pass membrane protein</topology>
    </subcellularLocation>
</comment>
<dbReference type="GO" id="GO:0005230">
    <property type="term" value="F:extracellular ligand-gated monoatomic ion channel activity"/>
    <property type="evidence" value="ECO:0007669"/>
    <property type="project" value="InterPro"/>
</dbReference>
<dbReference type="GO" id="GO:0005254">
    <property type="term" value="F:chloride channel activity"/>
    <property type="evidence" value="ECO:0007669"/>
    <property type="project" value="UniProtKB-KW"/>
</dbReference>
<evidence type="ECO:0000313" key="17">
    <source>
        <dbReference type="Proteomes" id="UP000008225"/>
    </source>
</evidence>
<evidence type="ECO:0000259" key="15">
    <source>
        <dbReference type="Pfam" id="PF02932"/>
    </source>
</evidence>
<dbReference type="SUPFAM" id="SSF90112">
    <property type="entry name" value="Neurotransmitter-gated ion-channel transmembrane pore"/>
    <property type="match status" value="1"/>
</dbReference>
<dbReference type="Proteomes" id="UP000008225">
    <property type="component" value="Chromosome 2"/>
</dbReference>
<dbReference type="AlphaFoldDB" id="A0A5F4W4H3"/>
<evidence type="ECO:0000256" key="3">
    <source>
        <dbReference type="ARBA" id="ARBA00022475"/>
    </source>
</evidence>
<keyword evidence="4 13" id="KW-0812">Transmembrane</keyword>
<evidence type="ECO:0000256" key="11">
    <source>
        <dbReference type="ARBA" id="ARBA00023303"/>
    </source>
</evidence>
<evidence type="ECO:0000256" key="2">
    <source>
        <dbReference type="ARBA" id="ARBA00022448"/>
    </source>
</evidence>
<dbReference type="InterPro" id="IPR006201">
    <property type="entry name" value="Neur_channel"/>
</dbReference>
<evidence type="ECO:0000256" key="12">
    <source>
        <dbReference type="ARBA" id="ARBA00024167"/>
    </source>
</evidence>